<dbReference type="OrthoDB" id="191364at2759"/>
<comment type="catalytic activity">
    <reaction evidence="3">
        <text>a diacylglycerol + H2O = a monoacylglycerol + a fatty acid + H(+)</text>
        <dbReference type="Rhea" id="RHEA:32731"/>
        <dbReference type="ChEBI" id="CHEBI:15377"/>
        <dbReference type="ChEBI" id="CHEBI:15378"/>
        <dbReference type="ChEBI" id="CHEBI:17408"/>
        <dbReference type="ChEBI" id="CHEBI:18035"/>
        <dbReference type="ChEBI" id="CHEBI:28868"/>
    </reaction>
</comment>
<dbReference type="NCBIfam" id="TIGR01392">
    <property type="entry name" value="homoserO_Ac_trn"/>
    <property type="match status" value="1"/>
</dbReference>
<evidence type="ECO:0000313" key="8">
    <source>
        <dbReference type="EMBL" id="PKI84310.1"/>
    </source>
</evidence>
<dbReference type="STRING" id="2020962.A0A2N1JCM2"/>
<feature type="active site" description="Nucleophile" evidence="5">
    <location>
        <position position="173"/>
    </location>
</feature>
<sequence length="459" mass="51257">MLSAPVEVQGPTTPLAVEIDQRYLVIPEFTLENGAILTNAPVAFKTWGTLDRDRANVVLVSHPISGNANVAEWWGPLFGPGHTLDPTRYFIVCCNTIGSPYGTASPLTRKHGEMFTNGAWVRAPHIDKPMEQEEQMWWGADFPSSTVRDDVRLHKCVLEYLGVEQLAAVIGGSMGGMAALEWPLCFPVRHPSSPNAMAEATPKDKPYVRAIVALASSARHSAWCIAWSEVQRRAVMADEKYNQGRYLLRDPPEKGLAAARMCALMTYRQPQSFERRFSRLRGTTNVKKAAPRKLNPEASSLMEEGDEAPSPDILKQKQEQDREQYAVQSYLYHHGNKFVKRFDALCYIHLTQKLDTHDAARDRTSWTQDVDQSNSTAVLAQVLRYLGVAPVAPRVQILSVTSDLLYTPNEQEFVHASIPKSALVHIESPEGHDGFLLEYPQIEAAIRPFLHTDVSTSKL</sequence>
<dbReference type="EMBL" id="KZ454989">
    <property type="protein sequence ID" value="PKI84310.1"/>
    <property type="molecule type" value="Genomic_DNA"/>
</dbReference>
<dbReference type="InterPro" id="IPR008220">
    <property type="entry name" value="HAT_MetX-like"/>
</dbReference>
<feature type="region of interest" description="Disordered" evidence="6">
    <location>
        <begin position="285"/>
        <end position="311"/>
    </location>
</feature>
<dbReference type="InterPro" id="IPR000073">
    <property type="entry name" value="AB_hydrolase_1"/>
</dbReference>
<comment type="catalytic activity">
    <reaction evidence="4">
        <text>a monoacylglycerol + H2O = glycerol + a fatty acid + H(+)</text>
        <dbReference type="Rhea" id="RHEA:15245"/>
        <dbReference type="ChEBI" id="CHEBI:15377"/>
        <dbReference type="ChEBI" id="CHEBI:15378"/>
        <dbReference type="ChEBI" id="CHEBI:17408"/>
        <dbReference type="ChEBI" id="CHEBI:17754"/>
        <dbReference type="ChEBI" id="CHEBI:28868"/>
    </reaction>
</comment>
<evidence type="ECO:0000259" key="7">
    <source>
        <dbReference type="Pfam" id="PF00561"/>
    </source>
</evidence>
<evidence type="ECO:0000256" key="4">
    <source>
        <dbReference type="ARBA" id="ARBA00048461"/>
    </source>
</evidence>
<evidence type="ECO:0000313" key="9">
    <source>
        <dbReference type="Proteomes" id="UP000232875"/>
    </source>
</evidence>
<dbReference type="GeneID" id="80901140"/>
<dbReference type="PANTHER" id="PTHR32268:SF11">
    <property type="entry name" value="HOMOSERINE O-ACETYLTRANSFERASE"/>
    <property type="match status" value="1"/>
</dbReference>
<dbReference type="InterPro" id="IPR029058">
    <property type="entry name" value="AB_hydrolase_fold"/>
</dbReference>
<dbReference type="GO" id="GO:0009092">
    <property type="term" value="P:homoserine metabolic process"/>
    <property type="evidence" value="ECO:0007669"/>
    <property type="project" value="TreeGrafter"/>
</dbReference>
<feature type="active site" evidence="5">
    <location>
        <position position="432"/>
    </location>
</feature>
<dbReference type="Gene3D" id="3.40.50.1820">
    <property type="entry name" value="alpha/beta hydrolase"/>
    <property type="match status" value="1"/>
</dbReference>
<organism evidence="8 9">
    <name type="scientific">Malassezia vespertilionis</name>
    <dbReference type="NCBI Taxonomy" id="2020962"/>
    <lineage>
        <taxon>Eukaryota</taxon>
        <taxon>Fungi</taxon>
        <taxon>Dikarya</taxon>
        <taxon>Basidiomycota</taxon>
        <taxon>Ustilaginomycotina</taxon>
        <taxon>Malasseziomycetes</taxon>
        <taxon>Malasseziales</taxon>
        <taxon>Malasseziaceae</taxon>
        <taxon>Malassezia</taxon>
    </lineage>
</organism>
<protein>
    <submittedName>
        <fullName evidence="8">Met2p</fullName>
    </submittedName>
</protein>
<dbReference type="PANTHER" id="PTHR32268">
    <property type="entry name" value="HOMOSERINE O-ACETYLTRANSFERASE"/>
    <property type="match status" value="1"/>
</dbReference>
<evidence type="ECO:0000256" key="5">
    <source>
        <dbReference type="PIRSR" id="PIRSR000443-1"/>
    </source>
</evidence>
<feature type="domain" description="AB hydrolase-1" evidence="7">
    <location>
        <begin position="61"/>
        <end position="438"/>
    </location>
</feature>
<dbReference type="GO" id="GO:0004414">
    <property type="term" value="F:homoserine O-acetyltransferase activity"/>
    <property type="evidence" value="ECO:0007669"/>
    <property type="project" value="TreeGrafter"/>
</dbReference>
<name>A0A2N1JCM2_9BASI</name>
<accession>A0A2N1JCM2</accession>
<comment type="similarity">
    <text evidence="1">Belongs to the AB hydrolase superfamily. MetX family.</text>
</comment>
<dbReference type="RefSeq" id="XP_056062449.1">
    <property type="nucleotide sequence ID" value="XM_056206474.1"/>
</dbReference>
<dbReference type="PIRSF" id="PIRSF000443">
    <property type="entry name" value="Homoser_Ac_trans"/>
    <property type="match status" value="1"/>
</dbReference>
<evidence type="ECO:0000256" key="2">
    <source>
        <dbReference type="ARBA" id="ARBA00022679"/>
    </source>
</evidence>
<evidence type="ECO:0000256" key="1">
    <source>
        <dbReference type="ARBA" id="ARBA00006886"/>
    </source>
</evidence>
<dbReference type="GO" id="GO:0009086">
    <property type="term" value="P:methionine biosynthetic process"/>
    <property type="evidence" value="ECO:0007669"/>
    <property type="project" value="TreeGrafter"/>
</dbReference>
<dbReference type="HAMAP" id="MF_00296">
    <property type="entry name" value="MetX_acyltransf"/>
    <property type="match status" value="1"/>
</dbReference>
<keyword evidence="2" id="KW-0808">Transferase</keyword>
<evidence type="ECO:0000256" key="3">
    <source>
        <dbReference type="ARBA" id="ARBA00047591"/>
    </source>
</evidence>
<reference evidence="8 9" key="1">
    <citation type="submission" date="2017-10" db="EMBL/GenBank/DDBJ databases">
        <title>A novel species of cold-tolerant Malassezia isolated from bats.</title>
        <authorList>
            <person name="Lorch J.M."/>
            <person name="Palmer J.M."/>
            <person name="Vanderwolf K.J."/>
            <person name="Schmidt K.Z."/>
            <person name="Verant M.L."/>
            <person name="Weller T.J."/>
            <person name="Blehert D.S."/>
        </authorList>
    </citation>
    <scope>NUCLEOTIDE SEQUENCE [LARGE SCALE GENOMIC DNA]</scope>
    <source>
        <strain evidence="8 9">NWHC:44797-103</strain>
    </source>
</reference>
<gene>
    <name evidence="8" type="primary">MET2</name>
    <name evidence="8" type="ORF">MVES_001535</name>
</gene>
<dbReference type="AlphaFoldDB" id="A0A2N1JCM2"/>
<keyword evidence="9" id="KW-1185">Reference proteome</keyword>
<evidence type="ECO:0000256" key="6">
    <source>
        <dbReference type="SAM" id="MobiDB-lite"/>
    </source>
</evidence>
<dbReference type="SUPFAM" id="SSF53474">
    <property type="entry name" value="alpha/beta-Hydrolases"/>
    <property type="match status" value="1"/>
</dbReference>
<dbReference type="Pfam" id="PF00561">
    <property type="entry name" value="Abhydrolase_1"/>
    <property type="match status" value="1"/>
</dbReference>
<feature type="active site" evidence="5">
    <location>
        <position position="403"/>
    </location>
</feature>
<dbReference type="Proteomes" id="UP000232875">
    <property type="component" value="Unassembled WGS sequence"/>
</dbReference>
<proteinExistence type="inferred from homology"/>